<protein>
    <submittedName>
        <fullName evidence="1">Uncharacterized protein</fullName>
    </submittedName>
</protein>
<comment type="caution">
    <text evidence="1">The sequence shown here is derived from an EMBL/GenBank/DDBJ whole genome shotgun (WGS) entry which is preliminary data.</text>
</comment>
<proteinExistence type="predicted"/>
<accession>A0A9P1IJT0</accession>
<name>A0A9P1IJT0_9PELO</name>
<gene>
    <name evidence="1" type="ORF">CAMP_LOCUS8997</name>
</gene>
<evidence type="ECO:0000313" key="1">
    <source>
        <dbReference type="EMBL" id="CAI5446360.1"/>
    </source>
</evidence>
<keyword evidence="2" id="KW-1185">Reference proteome</keyword>
<dbReference type="AlphaFoldDB" id="A0A9P1IJT0"/>
<reference evidence="1" key="1">
    <citation type="submission" date="2022-11" db="EMBL/GenBank/DDBJ databases">
        <authorList>
            <person name="Kikuchi T."/>
        </authorList>
    </citation>
    <scope>NUCLEOTIDE SEQUENCE</scope>
    <source>
        <strain evidence="1">PS1010</strain>
    </source>
</reference>
<sequence length="129" mass="15355">MMSEAMDKLMETHVVFGKRYQVDVYQQIKQLAKVCKDLGSNRKKSEKDPNTNYLVDAFLERLKELTEESLITLEKFNKEASQCKIQISREFQVFQNLRNIRILVWNIDGISNLIRRRTWQIVSTTRQKK</sequence>
<dbReference type="EMBL" id="CANHGI010000003">
    <property type="protein sequence ID" value="CAI5446360.1"/>
    <property type="molecule type" value="Genomic_DNA"/>
</dbReference>
<evidence type="ECO:0000313" key="2">
    <source>
        <dbReference type="Proteomes" id="UP001152747"/>
    </source>
</evidence>
<dbReference type="Proteomes" id="UP001152747">
    <property type="component" value="Unassembled WGS sequence"/>
</dbReference>
<organism evidence="1 2">
    <name type="scientific">Caenorhabditis angaria</name>
    <dbReference type="NCBI Taxonomy" id="860376"/>
    <lineage>
        <taxon>Eukaryota</taxon>
        <taxon>Metazoa</taxon>
        <taxon>Ecdysozoa</taxon>
        <taxon>Nematoda</taxon>
        <taxon>Chromadorea</taxon>
        <taxon>Rhabditida</taxon>
        <taxon>Rhabditina</taxon>
        <taxon>Rhabditomorpha</taxon>
        <taxon>Rhabditoidea</taxon>
        <taxon>Rhabditidae</taxon>
        <taxon>Peloderinae</taxon>
        <taxon>Caenorhabditis</taxon>
    </lineage>
</organism>